<sequence>MSAPTLTIQKPVPTRPRGSTDLPAGLGIYTDETSSDDDDQSLARPNSGATYGSDFAKHRSYASSSATLLPVNSSSGQPQPFSSDETSTDAAERRPRVRRSGSASSTVSEESTDEEVMPLLRGARRENVSNAMKHKNEPSAHGHRFGCVTPISFILVSRMLLVPLICMPAILFHPETLSPILTTDPTFPLALVLINAAPTAINLAQLCQVKGFFEKPMAKVLFWSYCVFGIPSVLGWSLIGLWAAGRE</sequence>
<keyword evidence="2 6" id="KW-0812">Transmembrane</keyword>
<comment type="caution">
    <text evidence="7">The sequence shown here is derived from an EMBL/GenBank/DDBJ whole genome shotgun (WGS) entry which is preliminary data.</text>
</comment>
<evidence type="ECO:0000313" key="7">
    <source>
        <dbReference type="EMBL" id="KAF9579870.1"/>
    </source>
</evidence>
<dbReference type="EMBL" id="JAABOA010002436">
    <property type="protein sequence ID" value="KAF9579870.1"/>
    <property type="molecule type" value="Genomic_DNA"/>
</dbReference>
<dbReference type="Pfam" id="PF03547">
    <property type="entry name" value="Mem_trans"/>
    <property type="match status" value="1"/>
</dbReference>
<protein>
    <submittedName>
        <fullName evidence="7">Uncharacterized protein</fullName>
    </submittedName>
</protein>
<evidence type="ECO:0000256" key="6">
    <source>
        <dbReference type="SAM" id="Phobius"/>
    </source>
</evidence>
<dbReference type="GO" id="GO:0016020">
    <property type="term" value="C:membrane"/>
    <property type="evidence" value="ECO:0007669"/>
    <property type="project" value="UniProtKB-SubCell"/>
</dbReference>
<dbReference type="OrthoDB" id="191139at2759"/>
<evidence type="ECO:0000256" key="5">
    <source>
        <dbReference type="SAM" id="MobiDB-lite"/>
    </source>
</evidence>
<feature type="compositionally biased region" description="Polar residues" evidence="5">
    <location>
        <begin position="67"/>
        <end position="89"/>
    </location>
</feature>
<reference evidence="7" key="1">
    <citation type="journal article" date="2020" name="Fungal Divers.">
        <title>Resolving the Mortierellaceae phylogeny through synthesis of multi-gene phylogenetics and phylogenomics.</title>
        <authorList>
            <person name="Vandepol N."/>
            <person name="Liber J."/>
            <person name="Desiro A."/>
            <person name="Na H."/>
            <person name="Kennedy M."/>
            <person name="Barry K."/>
            <person name="Grigoriev I.V."/>
            <person name="Miller A.N."/>
            <person name="O'Donnell K."/>
            <person name="Stajich J.E."/>
            <person name="Bonito G."/>
        </authorList>
    </citation>
    <scope>NUCLEOTIDE SEQUENCE</scope>
    <source>
        <strain evidence="7">KOD1015</strain>
    </source>
</reference>
<dbReference type="PANTHER" id="PTHR31794">
    <property type="entry name" value="AUXIN EFFLUX TRANSPORTER FAMILY PROTEIN (EUROFUNG)"/>
    <property type="match status" value="1"/>
</dbReference>
<accession>A0A9P6FQB2</accession>
<dbReference type="GO" id="GO:0005783">
    <property type="term" value="C:endoplasmic reticulum"/>
    <property type="evidence" value="ECO:0007669"/>
    <property type="project" value="TreeGrafter"/>
</dbReference>
<organism evidence="7 8">
    <name type="scientific">Lunasporangiospora selenospora</name>
    <dbReference type="NCBI Taxonomy" id="979761"/>
    <lineage>
        <taxon>Eukaryota</taxon>
        <taxon>Fungi</taxon>
        <taxon>Fungi incertae sedis</taxon>
        <taxon>Mucoromycota</taxon>
        <taxon>Mortierellomycotina</taxon>
        <taxon>Mortierellomycetes</taxon>
        <taxon>Mortierellales</taxon>
        <taxon>Mortierellaceae</taxon>
        <taxon>Lunasporangiospora</taxon>
    </lineage>
</organism>
<evidence type="ECO:0000256" key="2">
    <source>
        <dbReference type="ARBA" id="ARBA00022692"/>
    </source>
</evidence>
<feature type="region of interest" description="Disordered" evidence="5">
    <location>
        <begin position="1"/>
        <end position="55"/>
    </location>
</feature>
<feature type="transmembrane region" description="Helical" evidence="6">
    <location>
        <begin position="220"/>
        <end position="244"/>
    </location>
</feature>
<feature type="region of interest" description="Disordered" evidence="5">
    <location>
        <begin position="67"/>
        <end position="120"/>
    </location>
</feature>
<keyword evidence="8" id="KW-1185">Reference proteome</keyword>
<proteinExistence type="predicted"/>
<dbReference type="GO" id="GO:0055085">
    <property type="term" value="P:transmembrane transport"/>
    <property type="evidence" value="ECO:0007669"/>
    <property type="project" value="InterPro"/>
</dbReference>
<feature type="transmembrane region" description="Helical" evidence="6">
    <location>
        <begin position="187"/>
        <end position="208"/>
    </location>
</feature>
<comment type="subcellular location">
    <subcellularLocation>
        <location evidence="1">Membrane</location>
        <topology evidence="1">Multi-pass membrane protein</topology>
    </subcellularLocation>
</comment>
<dbReference type="AlphaFoldDB" id="A0A9P6FQB2"/>
<evidence type="ECO:0000313" key="8">
    <source>
        <dbReference type="Proteomes" id="UP000780801"/>
    </source>
</evidence>
<feature type="compositionally biased region" description="Low complexity" evidence="5">
    <location>
        <begin position="100"/>
        <end position="109"/>
    </location>
</feature>
<keyword evidence="3 6" id="KW-1133">Transmembrane helix</keyword>
<feature type="transmembrane region" description="Helical" evidence="6">
    <location>
        <begin position="151"/>
        <end position="172"/>
    </location>
</feature>
<dbReference type="InterPro" id="IPR004776">
    <property type="entry name" value="Mem_transp_PIN-like"/>
</dbReference>
<evidence type="ECO:0000256" key="1">
    <source>
        <dbReference type="ARBA" id="ARBA00004141"/>
    </source>
</evidence>
<gene>
    <name evidence="7" type="ORF">BGW38_003695</name>
</gene>
<name>A0A9P6FQB2_9FUNG</name>
<evidence type="ECO:0000256" key="4">
    <source>
        <dbReference type="ARBA" id="ARBA00023136"/>
    </source>
</evidence>
<evidence type="ECO:0000256" key="3">
    <source>
        <dbReference type="ARBA" id="ARBA00022989"/>
    </source>
</evidence>
<keyword evidence="4 6" id="KW-0472">Membrane</keyword>
<dbReference type="Proteomes" id="UP000780801">
    <property type="component" value="Unassembled WGS sequence"/>
</dbReference>
<dbReference type="PANTHER" id="PTHR31794:SF2">
    <property type="entry name" value="AUXIN EFFLUX TRANSPORTER FAMILY PROTEIN (EUROFUNG)"/>
    <property type="match status" value="1"/>
</dbReference>